<protein>
    <submittedName>
        <fullName evidence="1">Tetratricopeptide repeat protein</fullName>
    </submittedName>
</protein>
<gene>
    <name evidence="1" type="ORF">EV383_3708</name>
</gene>
<name>A0A4Q7V2K8_PSEST</name>
<proteinExistence type="predicted"/>
<reference evidence="1 2" key="1">
    <citation type="submission" date="2019-02" db="EMBL/GenBank/DDBJ databases">
        <title>Sequencing the genomes of 1000 actinobacteria strains.</title>
        <authorList>
            <person name="Klenk H.-P."/>
        </authorList>
    </citation>
    <scope>NUCLEOTIDE SEQUENCE [LARGE SCALE GENOMIC DNA]</scope>
    <source>
        <strain evidence="1 2">DSM 45779</strain>
    </source>
</reference>
<dbReference type="Pfam" id="PF14559">
    <property type="entry name" value="TPR_19"/>
    <property type="match status" value="1"/>
</dbReference>
<dbReference type="SUPFAM" id="SSF48452">
    <property type="entry name" value="TPR-like"/>
    <property type="match status" value="1"/>
</dbReference>
<organism evidence="1 2">
    <name type="scientific">Pseudonocardia sediminis</name>
    <dbReference type="NCBI Taxonomy" id="1397368"/>
    <lineage>
        <taxon>Bacteria</taxon>
        <taxon>Bacillati</taxon>
        <taxon>Actinomycetota</taxon>
        <taxon>Actinomycetes</taxon>
        <taxon>Pseudonocardiales</taxon>
        <taxon>Pseudonocardiaceae</taxon>
        <taxon>Pseudonocardia</taxon>
    </lineage>
</organism>
<dbReference type="OrthoDB" id="9799122at2"/>
<dbReference type="RefSeq" id="WP_130291044.1">
    <property type="nucleotide sequence ID" value="NZ_SHKL01000001.1"/>
</dbReference>
<accession>A0A4Q7V2K8</accession>
<evidence type="ECO:0000313" key="1">
    <source>
        <dbReference type="EMBL" id="RZT86809.1"/>
    </source>
</evidence>
<evidence type="ECO:0000313" key="2">
    <source>
        <dbReference type="Proteomes" id="UP000291591"/>
    </source>
</evidence>
<comment type="caution">
    <text evidence="1">The sequence shown here is derived from an EMBL/GenBank/DDBJ whole genome shotgun (WGS) entry which is preliminary data.</text>
</comment>
<keyword evidence="2" id="KW-1185">Reference proteome</keyword>
<sequence length="105" mass="11647">MNTLTDRYDRATFLFAAGDHIEASRALADLVADEPASSSLRLLLARAYYHSAQLGRAEQELRTLVEQNPVDVYARLLLGRTLQRQSRHDDAAAHLRLAEAMSPAA</sequence>
<dbReference type="AlphaFoldDB" id="A0A4Q7V2K8"/>
<dbReference type="EMBL" id="SHKL01000001">
    <property type="protein sequence ID" value="RZT86809.1"/>
    <property type="molecule type" value="Genomic_DNA"/>
</dbReference>
<dbReference type="InterPro" id="IPR011990">
    <property type="entry name" value="TPR-like_helical_dom_sf"/>
</dbReference>
<dbReference type="Gene3D" id="1.25.40.10">
    <property type="entry name" value="Tetratricopeptide repeat domain"/>
    <property type="match status" value="1"/>
</dbReference>
<dbReference type="Proteomes" id="UP000291591">
    <property type="component" value="Unassembled WGS sequence"/>
</dbReference>